<dbReference type="EMBL" id="JANSHE010007743">
    <property type="protein sequence ID" value="KAJ2956786.1"/>
    <property type="molecule type" value="Genomic_DNA"/>
</dbReference>
<sequence>MDRLGIFVGFASFFIMEKTLRVLGGEEEGAGHSHSHSHSHSTGEPSHANGHSTAVSASQNANGLKSRGGEKTEAQQANGNGAFKENENAAAQTSKLSAYLNLFGDFVHNITDGLAYVSFTESWPRRFYSSPLIGATTTLACFAHEIPHEIADYSILVRSGFTKKQAMQSQFLTAIGAFVRDIFILCCTTVAVCGTAAPSWVGYGCASSALSLHPPLTSRFS</sequence>
<name>A0ACC1MAZ9_9APHY</name>
<keyword evidence="2" id="KW-1185">Reference proteome</keyword>
<evidence type="ECO:0000313" key="1">
    <source>
        <dbReference type="EMBL" id="KAJ2956786.1"/>
    </source>
</evidence>
<reference evidence="1" key="1">
    <citation type="submission" date="2022-08" db="EMBL/GenBank/DDBJ databases">
        <title>Genome Sequence of Pycnoporus sanguineus.</title>
        <authorList>
            <person name="Buettner E."/>
        </authorList>
    </citation>
    <scope>NUCLEOTIDE SEQUENCE</scope>
    <source>
        <strain evidence="1">CG-C14</strain>
    </source>
</reference>
<gene>
    <name evidence="1" type="ORF">NUW54_g14642</name>
</gene>
<organism evidence="1 2">
    <name type="scientific">Trametes sanguinea</name>
    <dbReference type="NCBI Taxonomy" id="158606"/>
    <lineage>
        <taxon>Eukaryota</taxon>
        <taxon>Fungi</taxon>
        <taxon>Dikarya</taxon>
        <taxon>Basidiomycota</taxon>
        <taxon>Agaricomycotina</taxon>
        <taxon>Agaricomycetes</taxon>
        <taxon>Polyporales</taxon>
        <taxon>Polyporaceae</taxon>
        <taxon>Trametes</taxon>
    </lineage>
</organism>
<evidence type="ECO:0000313" key="2">
    <source>
        <dbReference type="Proteomes" id="UP001144978"/>
    </source>
</evidence>
<protein>
    <submittedName>
        <fullName evidence="1">Uncharacterized protein</fullName>
    </submittedName>
</protein>
<accession>A0ACC1MAZ9</accession>
<dbReference type="Proteomes" id="UP001144978">
    <property type="component" value="Unassembled WGS sequence"/>
</dbReference>
<proteinExistence type="predicted"/>
<comment type="caution">
    <text evidence="1">The sequence shown here is derived from an EMBL/GenBank/DDBJ whole genome shotgun (WGS) entry which is preliminary data.</text>
</comment>